<gene>
    <name evidence="6" type="ORF">CBW42_09630</name>
</gene>
<reference evidence="6 7" key="1">
    <citation type="submission" date="2017-05" db="EMBL/GenBank/DDBJ databases">
        <title>Butyricicoccus porcorum sp. nov. a butyrate-producing bacterium from the swine intestinal tract.</title>
        <authorList>
            <person name="Trachsel J."/>
            <person name="Humphrey S."/>
            <person name="Allen H.K."/>
        </authorList>
    </citation>
    <scope>NUCLEOTIDE SEQUENCE [LARGE SCALE GENOMIC DNA]</scope>
    <source>
        <strain evidence="6">BB10</strain>
    </source>
</reference>
<evidence type="ECO:0000259" key="5">
    <source>
        <dbReference type="Pfam" id="PF01555"/>
    </source>
</evidence>
<evidence type="ECO:0000313" key="7">
    <source>
        <dbReference type="Proteomes" id="UP000194903"/>
    </source>
</evidence>
<keyword evidence="1 6" id="KW-0489">Methyltransferase</keyword>
<dbReference type="InterPro" id="IPR029063">
    <property type="entry name" value="SAM-dependent_MTases_sf"/>
</dbReference>
<evidence type="ECO:0000256" key="1">
    <source>
        <dbReference type="ARBA" id="ARBA00022603"/>
    </source>
</evidence>
<feature type="domain" description="DNA methylase N-4/N-6" evidence="5">
    <location>
        <begin position="20"/>
        <end position="226"/>
    </location>
</feature>
<dbReference type="RefSeq" id="WP_087020595.1">
    <property type="nucleotide sequence ID" value="NZ_NHOC01000008.1"/>
</dbReference>
<dbReference type="SUPFAM" id="SSF53335">
    <property type="entry name" value="S-adenosyl-L-methionine-dependent methyltransferases"/>
    <property type="match status" value="1"/>
</dbReference>
<dbReference type="InterPro" id="IPR002941">
    <property type="entry name" value="DNA_methylase_N4/N6"/>
</dbReference>
<keyword evidence="3" id="KW-0680">Restriction system</keyword>
<accession>A0A252F2H6</accession>
<dbReference type="OrthoDB" id="9773571at2"/>
<dbReference type="GO" id="GO:0003677">
    <property type="term" value="F:DNA binding"/>
    <property type="evidence" value="ECO:0007669"/>
    <property type="project" value="InterPro"/>
</dbReference>
<dbReference type="EC" id="2.1.1.-" evidence="4"/>
<keyword evidence="2 6" id="KW-0808">Transferase</keyword>
<comment type="caution">
    <text evidence="6">The sequence shown here is derived from an EMBL/GenBank/DDBJ whole genome shotgun (WGS) entry which is preliminary data.</text>
</comment>
<dbReference type="GO" id="GO:0008170">
    <property type="term" value="F:N-methyltransferase activity"/>
    <property type="evidence" value="ECO:0007669"/>
    <property type="project" value="InterPro"/>
</dbReference>
<dbReference type="Gene3D" id="3.40.50.150">
    <property type="entry name" value="Vaccinia Virus protein VP39"/>
    <property type="match status" value="1"/>
</dbReference>
<dbReference type="GO" id="GO:0032259">
    <property type="term" value="P:methylation"/>
    <property type="evidence" value="ECO:0007669"/>
    <property type="project" value="UniProtKB-KW"/>
</dbReference>
<dbReference type="InterPro" id="IPR001091">
    <property type="entry name" value="RM_Methyltransferase"/>
</dbReference>
<comment type="similarity">
    <text evidence="4">Belongs to the N(4)/N(6)-methyltransferase family.</text>
</comment>
<dbReference type="EMBL" id="NHOC01000008">
    <property type="protein sequence ID" value="OUM19994.1"/>
    <property type="molecule type" value="Genomic_DNA"/>
</dbReference>
<evidence type="ECO:0000313" key="6">
    <source>
        <dbReference type="EMBL" id="OUM19994.1"/>
    </source>
</evidence>
<dbReference type="CDD" id="cd02440">
    <property type="entry name" value="AdoMet_MTases"/>
    <property type="match status" value="1"/>
</dbReference>
<keyword evidence="7" id="KW-1185">Reference proteome</keyword>
<proteinExistence type="inferred from homology"/>
<dbReference type="GO" id="GO:0009307">
    <property type="term" value="P:DNA restriction-modification system"/>
    <property type="evidence" value="ECO:0007669"/>
    <property type="project" value="UniProtKB-KW"/>
</dbReference>
<sequence length="238" mass="26980">MKLLCGDCLHLMQDIPDGSVDMILCDLPYGTTACRWDSVIPFDPLWEQYRRILKPDGVAVLFAAQPFTTQLINSNMRDFRYCWYWRKANVTGGIFAKVQPMRCIEDIAVFYRRKPTYNPQGLRKLDGGKVNAASKSSVYGQKKNPSVQLYTGYPHHLLEFRKDAHQLHPTQKPVALLEYLIRTYTVPGETVLDNCMGSGSTGVACVNTGRDFIGMELERKYFDIASERISAARRQAAA</sequence>
<organism evidence="6 7">
    <name type="scientific">Butyricicoccus porcorum</name>
    <dbReference type="NCBI Taxonomy" id="1945634"/>
    <lineage>
        <taxon>Bacteria</taxon>
        <taxon>Bacillati</taxon>
        <taxon>Bacillota</taxon>
        <taxon>Clostridia</taxon>
        <taxon>Eubacteriales</taxon>
        <taxon>Butyricicoccaceae</taxon>
        <taxon>Butyricicoccus</taxon>
    </lineage>
</organism>
<dbReference type="Pfam" id="PF01555">
    <property type="entry name" value="N6_N4_Mtase"/>
    <property type="match status" value="1"/>
</dbReference>
<dbReference type="PRINTS" id="PR00508">
    <property type="entry name" value="S21N4MTFRASE"/>
</dbReference>
<evidence type="ECO:0000256" key="2">
    <source>
        <dbReference type="ARBA" id="ARBA00022679"/>
    </source>
</evidence>
<dbReference type="AlphaFoldDB" id="A0A252F2H6"/>
<dbReference type="Proteomes" id="UP000194903">
    <property type="component" value="Unassembled WGS sequence"/>
</dbReference>
<protein>
    <recommendedName>
        <fullName evidence="4">Methyltransferase</fullName>
        <ecNumber evidence="4">2.1.1.-</ecNumber>
    </recommendedName>
</protein>
<name>A0A252F2H6_9FIRM</name>
<evidence type="ECO:0000256" key="4">
    <source>
        <dbReference type="RuleBase" id="RU362026"/>
    </source>
</evidence>
<evidence type="ECO:0000256" key="3">
    <source>
        <dbReference type="ARBA" id="ARBA00022747"/>
    </source>
</evidence>